<reference evidence="5 6" key="2">
    <citation type="submission" date="2018-08" db="EMBL/GenBank/DDBJ databases">
        <title>A genome reference for cultivated species of the human gut microbiota.</title>
        <authorList>
            <person name="Zou Y."/>
            <person name="Xue W."/>
            <person name="Luo G."/>
        </authorList>
    </citation>
    <scope>NUCLEOTIDE SEQUENCE [LARGE SCALE GENOMIC DNA]</scope>
    <source>
        <strain evidence="3 5">AM22-21LB</strain>
        <strain evidence="2 6">AM43-11</strain>
    </source>
</reference>
<evidence type="ECO:0000313" key="3">
    <source>
        <dbReference type="EMBL" id="RHG25709.1"/>
    </source>
</evidence>
<name>A0A173U527_9FIRM</name>
<gene>
    <name evidence="3" type="ORF">DW264_16370</name>
    <name evidence="2" type="ORF">DW927_09745</name>
    <name evidence="1" type="ORF">ERS852572_01905</name>
</gene>
<dbReference type="EMBL" id="CYXZ01000013">
    <property type="protein sequence ID" value="CUN10031.1"/>
    <property type="molecule type" value="Genomic_DNA"/>
</dbReference>
<evidence type="ECO:0000313" key="6">
    <source>
        <dbReference type="Proteomes" id="UP000284465"/>
    </source>
</evidence>
<dbReference type="RefSeq" id="WP_015521569.1">
    <property type="nucleotide sequence ID" value="NZ_CABIYH010000013.1"/>
</dbReference>
<protein>
    <submittedName>
        <fullName evidence="1">Uncharacterized protein</fullName>
    </submittedName>
</protein>
<dbReference type="Proteomes" id="UP000095350">
    <property type="component" value="Unassembled WGS sequence"/>
</dbReference>
<dbReference type="EMBL" id="QSFP01000009">
    <property type="protein sequence ID" value="RHA67219.1"/>
    <property type="molecule type" value="Genomic_DNA"/>
</dbReference>
<accession>A0A173U527</accession>
<dbReference type="AlphaFoldDB" id="A0A173U527"/>
<dbReference type="PaxDb" id="166486-ERS852572_01905"/>
<organism evidence="1 4">
    <name type="scientific">Roseburia intestinalis</name>
    <dbReference type="NCBI Taxonomy" id="166486"/>
    <lineage>
        <taxon>Bacteria</taxon>
        <taxon>Bacillati</taxon>
        <taxon>Bacillota</taxon>
        <taxon>Clostridia</taxon>
        <taxon>Lachnospirales</taxon>
        <taxon>Lachnospiraceae</taxon>
        <taxon>Roseburia</taxon>
    </lineage>
</organism>
<sequence>MKTYERPQVFCQEDLCEGCPADNGSFCTLTKGYTTGDKDYRPTWERNGESPDKITWIKRPPRKDFSFPFWKVF</sequence>
<proteinExistence type="predicted"/>
<evidence type="ECO:0000313" key="4">
    <source>
        <dbReference type="Proteomes" id="UP000095350"/>
    </source>
</evidence>
<evidence type="ECO:0000313" key="5">
    <source>
        <dbReference type="Proteomes" id="UP000284051"/>
    </source>
</evidence>
<evidence type="ECO:0000313" key="1">
    <source>
        <dbReference type="EMBL" id="CUN10031.1"/>
    </source>
</evidence>
<dbReference type="Proteomes" id="UP000284051">
    <property type="component" value="Unassembled WGS sequence"/>
</dbReference>
<reference evidence="1 4" key="1">
    <citation type="submission" date="2015-09" db="EMBL/GenBank/DDBJ databases">
        <authorList>
            <consortium name="Pathogen Informatics"/>
        </authorList>
    </citation>
    <scope>NUCLEOTIDE SEQUENCE [LARGE SCALE GENOMIC DNA]</scope>
    <source>
        <strain evidence="1 4">2789STDY5834960</strain>
    </source>
</reference>
<evidence type="ECO:0000313" key="2">
    <source>
        <dbReference type="EMBL" id="RHA67219.1"/>
    </source>
</evidence>
<dbReference type="Proteomes" id="UP000284465">
    <property type="component" value="Unassembled WGS sequence"/>
</dbReference>
<dbReference type="EMBL" id="QRID01000022">
    <property type="protein sequence ID" value="RHG25709.1"/>
    <property type="molecule type" value="Genomic_DNA"/>
</dbReference>